<dbReference type="PANTHER" id="PTHR34070:SF1">
    <property type="entry name" value="DNA ALKYLATION REPAIR PROTEIN"/>
    <property type="match status" value="1"/>
</dbReference>
<proteinExistence type="predicted"/>
<evidence type="ECO:0000313" key="1">
    <source>
        <dbReference type="EMBL" id="GCB28991.1"/>
    </source>
</evidence>
<dbReference type="AlphaFoldDB" id="A0A401LBN9"/>
<evidence type="ECO:0000313" key="2">
    <source>
        <dbReference type="Proteomes" id="UP000287361"/>
    </source>
</evidence>
<dbReference type="InterPro" id="IPR016024">
    <property type="entry name" value="ARM-type_fold"/>
</dbReference>
<name>A0A401LBN9_9FIRM</name>
<gene>
    <name evidence="1" type="ORF">KGMB03357_06520</name>
</gene>
<dbReference type="Gene3D" id="1.25.10.90">
    <property type="match status" value="1"/>
</dbReference>
<dbReference type="Proteomes" id="UP000287361">
    <property type="component" value="Unassembled WGS sequence"/>
</dbReference>
<dbReference type="PANTHER" id="PTHR34070">
    <property type="entry name" value="ARMADILLO-TYPE FOLD"/>
    <property type="match status" value="1"/>
</dbReference>
<dbReference type="SUPFAM" id="SSF48371">
    <property type="entry name" value="ARM repeat"/>
    <property type="match status" value="1"/>
</dbReference>
<dbReference type="OrthoDB" id="9784740at2"/>
<keyword evidence="2" id="KW-1185">Reference proteome</keyword>
<reference evidence="1 2" key="1">
    <citation type="submission" date="2018-10" db="EMBL/GenBank/DDBJ databases">
        <title>Draft Genome Sequence of Anaerotignum sp. KCTC 15736.</title>
        <authorList>
            <person name="Choi S.H."/>
            <person name="Kim J.S."/>
            <person name="Kang S.W."/>
            <person name="Lee J.S."/>
            <person name="Park S.H."/>
        </authorList>
    </citation>
    <scope>NUCLEOTIDE SEQUENCE [LARGE SCALE GENOMIC DNA]</scope>
    <source>
        <strain evidence="1 2">KCTC 15736</strain>
    </source>
</reference>
<dbReference type="Pfam" id="PF08713">
    <property type="entry name" value="DNA_alkylation"/>
    <property type="match status" value="1"/>
</dbReference>
<dbReference type="CDD" id="cd06561">
    <property type="entry name" value="AlkD_like"/>
    <property type="match status" value="1"/>
</dbReference>
<comment type="caution">
    <text evidence="1">The sequence shown here is derived from an EMBL/GenBank/DDBJ whole genome shotgun (WGS) entry which is preliminary data.</text>
</comment>
<sequence length="236" mass="27565">MEHWTQERYDAFCRELYAQQEEAYRQFHTGLLRSDLPVIGLRAPLLRKIAAEIAKEDGVGFLRICGRGTYEERLLYGLVAAALPVSYAEFLPYCDTYTETIVENWAHCDGFCASLKKRIKGHEAEFFEHIKRYLASENPWAVRVGLILMLNYYLTPAYLPAVLERTDAVQSEQYYVRMGQAWLLATAWAKDRDTCRAYLSHHHLDAWVFRKFIQKACESYRVSAEDKAYLRSLRKK</sequence>
<dbReference type="EMBL" id="BHVZ01000001">
    <property type="protein sequence ID" value="GCB28991.1"/>
    <property type="molecule type" value="Genomic_DNA"/>
</dbReference>
<accession>A0A401LBN9</accession>
<dbReference type="InterPro" id="IPR014825">
    <property type="entry name" value="DNA_alkylation"/>
</dbReference>
<evidence type="ECO:0008006" key="3">
    <source>
        <dbReference type="Google" id="ProtNLM"/>
    </source>
</evidence>
<organism evidence="1 2">
    <name type="scientific">Anaerotignum faecicola</name>
    <dbReference type="NCBI Taxonomy" id="2358141"/>
    <lineage>
        <taxon>Bacteria</taxon>
        <taxon>Bacillati</taxon>
        <taxon>Bacillota</taxon>
        <taxon>Clostridia</taxon>
        <taxon>Lachnospirales</taxon>
        <taxon>Anaerotignaceae</taxon>
        <taxon>Anaerotignum</taxon>
    </lineage>
</organism>
<protein>
    <recommendedName>
        <fullName evidence="3">DNA alkylation repair protein</fullName>
    </recommendedName>
</protein>